<evidence type="ECO:0000313" key="3">
    <source>
        <dbReference type="Proteomes" id="UP001141806"/>
    </source>
</evidence>
<name>A0A9Q0K631_9MAGN</name>
<comment type="caution">
    <text evidence="2">The sequence shown here is derived from an EMBL/GenBank/DDBJ whole genome shotgun (WGS) entry which is preliminary data.</text>
</comment>
<evidence type="ECO:0000313" key="2">
    <source>
        <dbReference type="EMBL" id="KAJ4964456.1"/>
    </source>
</evidence>
<gene>
    <name evidence="2" type="ORF">NE237_024395</name>
</gene>
<dbReference type="Proteomes" id="UP001141806">
    <property type="component" value="Unassembled WGS sequence"/>
</dbReference>
<dbReference type="EMBL" id="JAMYWD010000008">
    <property type="protein sequence ID" value="KAJ4964456.1"/>
    <property type="molecule type" value="Genomic_DNA"/>
</dbReference>
<organism evidence="2 3">
    <name type="scientific">Protea cynaroides</name>
    <dbReference type="NCBI Taxonomy" id="273540"/>
    <lineage>
        <taxon>Eukaryota</taxon>
        <taxon>Viridiplantae</taxon>
        <taxon>Streptophyta</taxon>
        <taxon>Embryophyta</taxon>
        <taxon>Tracheophyta</taxon>
        <taxon>Spermatophyta</taxon>
        <taxon>Magnoliopsida</taxon>
        <taxon>Proteales</taxon>
        <taxon>Proteaceae</taxon>
        <taxon>Protea</taxon>
    </lineage>
</organism>
<dbReference type="AlphaFoldDB" id="A0A9Q0K631"/>
<proteinExistence type="predicted"/>
<evidence type="ECO:0000256" key="1">
    <source>
        <dbReference type="SAM" id="MobiDB-lite"/>
    </source>
</evidence>
<reference evidence="2" key="1">
    <citation type="journal article" date="2023" name="Plant J.">
        <title>The genome of the king protea, Protea cynaroides.</title>
        <authorList>
            <person name="Chang J."/>
            <person name="Duong T.A."/>
            <person name="Schoeman C."/>
            <person name="Ma X."/>
            <person name="Roodt D."/>
            <person name="Barker N."/>
            <person name="Li Z."/>
            <person name="Van de Peer Y."/>
            <person name="Mizrachi E."/>
        </authorList>
    </citation>
    <scope>NUCLEOTIDE SEQUENCE</scope>
    <source>
        <tissue evidence="2">Young leaves</tissue>
    </source>
</reference>
<accession>A0A9Q0K631</accession>
<protein>
    <submittedName>
        <fullName evidence="2">Uncharacterized protein</fullName>
    </submittedName>
</protein>
<feature type="region of interest" description="Disordered" evidence="1">
    <location>
        <begin position="1"/>
        <end position="21"/>
    </location>
</feature>
<keyword evidence="3" id="KW-1185">Reference proteome</keyword>
<sequence>MNGAQDSQSKIFLSRSSSTPELSLFDKNESSAFNRQFSTSSFSEVESIDLYRQRSSISFPEVACLDSVSASSFHSYTILTNLSTNWSFRRSDSEPDMFKRFFRGELEQKKCRLGFSVKAGGIYIREEFLFDNLDPHLIKISRD</sequence>